<dbReference type="AlphaFoldDB" id="A0ABD0J7C0"/>
<dbReference type="PANTHER" id="PTHR19871:SF14">
    <property type="entry name" value="DUF4062 DOMAIN-CONTAINING PROTEIN"/>
    <property type="match status" value="1"/>
</dbReference>
<dbReference type="InterPro" id="IPR052752">
    <property type="entry name" value="NACHT-WD_repeat"/>
</dbReference>
<dbReference type="Gene3D" id="3.40.50.300">
    <property type="entry name" value="P-loop containing nucleotide triphosphate hydrolases"/>
    <property type="match status" value="1"/>
</dbReference>
<proteinExistence type="predicted"/>
<dbReference type="EMBL" id="JACVVK020000587">
    <property type="protein sequence ID" value="KAK7464547.1"/>
    <property type="molecule type" value="Genomic_DNA"/>
</dbReference>
<dbReference type="InterPro" id="IPR027417">
    <property type="entry name" value="P-loop_NTPase"/>
</dbReference>
<dbReference type="SUPFAM" id="SSF52540">
    <property type="entry name" value="P-loop containing nucleoside triphosphate hydrolases"/>
    <property type="match status" value="1"/>
</dbReference>
<organism evidence="1 2">
    <name type="scientific">Batillaria attramentaria</name>
    <dbReference type="NCBI Taxonomy" id="370345"/>
    <lineage>
        <taxon>Eukaryota</taxon>
        <taxon>Metazoa</taxon>
        <taxon>Spiralia</taxon>
        <taxon>Lophotrochozoa</taxon>
        <taxon>Mollusca</taxon>
        <taxon>Gastropoda</taxon>
        <taxon>Caenogastropoda</taxon>
        <taxon>Sorbeoconcha</taxon>
        <taxon>Cerithioidea</taxon>
        <taxon>Batillariidae</taxon>
        <taxon>Batillaria</taxon>
    </lineage>
</organism>
<evidence type="ECO:0000313" key="1">
    <source>
        <dbReference type="EMBL" id="KAK7464547.1"/>
    </source>
</evidence>
<feature type="non-terminal residue" evidence="1">
    <location>
        <position position="539"/>
    </location>
</feature>
<evidence type="ECO:0008006" key="3">
    <source>
        <dbReference type="Google" id="ProtNLM"/>
    </source>
</evidence>
<name>A0ABD0J7C0_9CAEN</name>
<gene>
    <name evidence="1" type="ORF">BaRGS_00037908</name>
</gene>
<protein>
    <recommendedName>
        <fullName evidence="3">DUF4062 domain-containing protein</fullName>
    </recommendedName>
</protein>
<comment type="caution">
    <text evidence="1">The sequence shown here is derived from an EMBL/GenBank/DDBJ whole genome shotgun (WGS) entry which is preliminary data.</text>
</comment>
<keyword evidence="2" id="KW-1185">Reference proteome</keyword>
<accession>A0ABD0J7C0</accession>
<dbReference type="PANTHER" id="PTHR19871">
    <property type="entry name" value="BETA TRANSDUCIN-RELATED PROTEIN"/>
    <property type="match status" value="1"/>
</dbReference>
<evidence type="ECO:0000313" key="2">
    <source>
        <dbReference type="Proteomes" id="UP001519460"/>
    </source>
</evidence>
<reference evidence="1 2" key="1">
    <citation type="journal article" date="2023" name="Sci. Data">
        <title>Genome assembly of the Korean intertidal mud-creeper Batillaria attramentaria.</title>
        <authorList>
            <person name="Patra A.K."/>
            <person name="Ho P.T."/>
            <person name="Jun S."/>
            <person name="Lee S.J."/>
            <person name="Kim Y."/>
            <person name="Won Y.J."/>
        </authorList>
    </citation>
    <scope>NUCLEOTIDE SEQUENCE [LARGE SCALE GENOMIC DNA]</scope>
    <source>
        <strain evidence="1">Wonlab-2016</strain>
    </source>
</reference>
<dbReference type="Proteomes" id="UP001519460">
    <property type="component" value="Unassembled WGS sequence"/>
</dbReference>
<sequence length="539" mass="62279">CVRTSTRIRKYHLTYKRAFESRARHLDNSIVTPVHYMCPRDRADDGALGQKSNGKINHAIGPAGLLADTTLERNNLMEKVYPKLKEFCREKHGLEFQVVDMRWGVRDEATDDHMTTQLCMQEIDNCQRLSMGPNFIEQIGEVCDTVETWCSKHFALSAVTANAWRSTLVQTRTQWRLQPCELAVYRVCCVPFGARLNSDKARANSDVRRANDLFLFYYSPEGFRASLPWLPESGLKVFLGQKYGYRPIPTHIVATEFELLRECAKNVPDEVELLDRWYLKDHNTVPPVYILQPISSILTNFNNKRHQRLMELDQNTWWEIMGRLQRIIRKSAQVLFLARKLDREQMHNYFMSVTEREVERGILKAKNTDEHCLAYIRDIANINITLLRMACKFVDVAAKSVDNEAQKLLKTLRDDKLPKKLCAANIARFSVEWTGKEGIDEESHRQYFDTFCEKFYSDVTKLIDQAMAKHVKLANDPVYNEPLQHLHACRNHVSAFQGREDVVHQIRDYVLKDTSHKPLVLHGLSGCGKTSLMAKAASQ</sequence>
<feature type="non-terminal residue" evidence="1">
    <location>
        <position position="1"/>
    </location>
</feature>